<keyword evidence="8" id="KW-1185">Reference proteome</keyword>
<dbReference type="Gene3D" id="4.10.365.10">
    <property type="entry name" value="p27"/>
    <property type="match status" value="1"/>
</dbReference>
<dbReference type="OrthoDB" id="6373236at2759"/>
<dbReference type="AlphaFoldDB" id="A0A8S0VEB2"/>
<keyword evidence="4" id="KW-0131">Cell cycle</keyword>
<keyword evidence="3 5" id="KW-0649">Protein kinase inhibitor</keyword>
<feature type="domain" description="Cyclin-dependent kinase inhibitor" evidence="6">
    <location>
        <begin position="141"/>
        <end position="183"/>
    </location>
</feature>
<evidence type="ECO:0000313" key="7">
    <source>
        <dbReference type="EMBL" id="CAA3030281.1"/>
    </source>
</evidence>
<dbReference type="GO" id="GO:0005654">
    <property type="term" value="C:nucleoplasm"/>
    <property type="evidence" value="ECO:0007669"/>
    <property type="project" value="UniProtKB-SubCell"/>
</dbReference>
<reference evidence="7 8" key="1">
    <citation type="submission" date="2019-12" db="EMBL/GenBank/DDBJ databases">
        <authorList>
            <person name="Alioto T."/>
            <person name="Alioto T."/>
            <person name="Gomez Garrido J."/>
        </authorList>
    </citation>
    <scope>NUCLEOTIDE SEQUENCE [LARGE SCALE GENOMIC DNA]</scope>
</reference>
<dbReference type="PIRSF" id="PIRSF017811">
    <property type="entry name" value="CDK_inhib_pln"/>
    <property type="match status" value="1"/>
</dbReference>
<dbReference type="InterPro" id="IPR003175">
    <property type="entry name" value="CDI_dom"/>
</dbReference>
<dbReference type="Pfam" id="PF02234">
    <property type="entry name" value="CDI"/>
    <property type="match status" value="1"/>
</dbReference>
<evidence type="ECO:0000256" key="2">
    <source>
        <dbReference type="ARBA" id="ARBA00010274"/>
    </source>
</evidence>
<evidence type="ECO:0000256" key="3">
    <source>
        <dbReference type="ARBA" id="ARBA00023013"/>
    </source>
</evidence>
<dbReference type="Proteomes" id="UP000594638">
    <property type="component" value="Unassembled WGS sequence"/>
</dbReference>
<dbReference type="InterPro" id="IPR044898">
    <property type="entry name" value="CDI_dom_sf"/>
</dbReference>
<organism evidence="7 8">
    <name type="scientific">Olea europaea subsp. europaea</name>
    <dbReference type="NCBI Taxonomy" id="158383"/>
    <lineage>
        <taxon>Eukaryota</taxon>
        <taxon>Viridiplantae</taxon>
        <taxon>Streptophyta</taxon>
        <taxon>Embryophyta</taxon>
        <taxon>Tracheophyta</taxon>
        <taxon>Spermatophyta</taxon>
        <taxon>Magnoliopsida</taxon>
        <taxon>eudicotyledons</taxon>
        <taxon>Gunneridae</taxon>
        <taxon>Pentapetalae</taxon>
        <taxon>asterids</taxon>
        <taxon>lamiids</taxon>
        <taxon>Lamiales</taxon>
        <taxon>Oleaceae</taxon>
        <taxon>Oleeae</taxon>
        <taxon>Olea</taxon>
    </lineage>
</organism>
<comment type="subcellular location">
    <subcellularLocation>
        <location evidence="1">Nucleus</location>
        <location evidence="1">Nucleoplasm</location>
    </subcellularLocation>
</comment>
<dbReference type="GO" id="GO:0051726">
    <property type="term" value="P:regulation of cell cycle"/>
    <property type="evidence" value="ECO:0007669"/>
    <property type="project" value="InterPro"/>
</dbReference>
<proteinExistence type="inferred from homology"/>
<sequence>MRRCKRIAEVVAEDGVRMTRVRAALAATTSVSKKRKVDGGELELSTSLVQLETRTLSIMTPENSDSGNSTRESVSPDHVLAFCCSSNESIEVVKVNSKFKDLQEEKEIVVEVETWTYDLMDCGERPQEANSRSRSSMQKTPSETELEEFFAAAEKDIQKQFTEKYNFDILEDIPLEGRYEWIELNPELVCTNTETGNATRLDT</sequence>
<dbReference type="InterPro" id="IPR044275">
    <property type="entry name" value="KRP"/>
</dbReference>
<accession>A0A8S0VEB2</accession>
<dbReference type="PANTHER" id="PTHR46776">
    <property type="entry name" value="CYCLIN-DEPENDENT KINASE INHIBITOR 4-RELATED"/>
    <property type="match status" value="1"/>
</dbReference>
<evidence type="ECO:0000256" key="4">
    <source>
        <dbReference type="ARBA" id="ARBA00023306"/>
    </source>
</evidence>
<name>A0A8S0VEB2_OLEEU</name>
<evidence type="ECO:0000256" key="1">
    <source>
        <dbReference type="ARBA" id="ARBA00004642"/>
    </source>
</evidence>
<dbReference type="GO" id="GO:0004861">
    <property type="term" value="F:cyclin-dependent protein serine/threonine kinase inhibitor activity"/>
    <property type="evidence" value="ECO:0007669"/>
    <property type="project" value="UniProtKB-UniRule"/>
</dbReference>
<dbReference type="EMBL" id="CACTIH010009362">
    <property type="protein sequence ID" value="CAA3030281.1"/>
    <property type="molecule type" value="Genomic_DNA"/>
</dbReference>
<evidence type="ECO:0000259" key="6">
    <source>
        <dbReference type="Pfam" id="PF02234"/>
    </source>
</evidence>
<comment type="similarity">
    <text evidence="2 5">Belongs to the CDI family. ICK/KRP subfamily.</text>
</comment>
<dbReference type="Gramene" id="OE9A025781T1">
    <property type="protein sequence ID" value="OE9A025781C1"/>
    <property type="gene ID" value="OE9A025781"/>
</dbReference>
<gene>
    <name evidence="7" type="ORF">OLEA9_A025781</name>
</gene>
<evidence type="ECO:0000256" key="5">
    <source>
        <dbReference type="PIRNR" id="PIRNR017811"/>
    </source>
</evidence>
<protein>
    <recommendedName>
        <fullName evidence="5">Cyclin-dependent kinase inhibitor</fullName>
    </recommendedName>
</protein>
<evidence type="ECO:0000313" key="8">
    <source>
        <dbReference type="Proteomes" id="UP000594638"/>
    </source>
</evidence>
<comment type="caution">
    <text evidence="7">The sequence shown here is derived from an EMBL/GenBank/DDBJ whole genome shotgun (WGS) entry which is preliminary data.</text>
</comment>